<keyword evidence="3" id="KW-1185">Reference proteome</keyword>
<evidence type="ECO:0000313" key="2">
    <source>
        <dbReference type="EMBL" id="MFC4098589.1"/>
    </source>
</evidence>
<evidence type="ECO:0000313" key="3">
    <source>
        <dbReference type="Proteomes" id="UP001595715"/>
    </source>
</evidence>
<gene>
    <name evidence="2" type="ORF">ACFOZ8_02845</name>
</gene>
<evidence type="ECO:0000256" key="1">
    <source>
        <dbReference type="SAM" id="Phobius"/>
    </source>
</evidence>
<comment type="caution">
    <text evidence="2">The sequence shown here is derived from an EMBL/GenBank/DDBJ whole genome shotgun (WGS) entry which is preliminary data.</text>
</comment>
<accession>A0ABV8JV65</accession>
<feature type="transmembrane region" description="Helical" evidence="1">
    <location>
        <begin position="7"/>
        <end position="26"/>
    </location>
</feature>
<keyword evidence="1" id="KW-1133">Transmembrane helix</keyword>
<reference evidence="3" key="1">
    <citation type="journal article" date="2019" name="Int. J. Syst. Evol. Microbiol.">
        <title>The Global Catalogue of Microorganisms (GCM) 10K type strain sequencing project: providing services to taxonomists for standard genome sequencing and annotation.</title>
        <authorList>
            <consortium name="The Broad Institute Genomics Platform"/>
            <consortium name="The Broad Institute Genome Sequencing Center for Infectious Disease"/>
            <person name="Wu L."/>
            <person name="Ma J."/>
        </authorList>
    </citation>
    <scope>NUCLEOTIDE SEQUENCE [LARGE SCALE GENOMIC DNA]</scope>
    <source>
        <strain evidence="3">IBRC-M 10987</strain>
    </source>
</reference>
<dbReference type="Proteomes" id="UP001595715">
    <property type="component" value="Unassembled WGS sequence"/>
</dbReference>
<keyword evidence="1" id="KW-0472">Membrane</keyword>
<proteinExistence type="predicted"/>
<organism evidence="2 3">
    <name type="scientific">Paenibacillus xanthanilyticus</name>
    <dbReference type="NCBI Taxonomy" id="1783531"/>
    <lineage>
        <taxon>Bacteria</taxon>
        <taxon>Bacillati</taxon>
        <taxon>Bacillota</taxon>
        <taxon>Bacilli</taxon>
        <taxon>Bacillales</taxon>
        <taxon>Paenibacillaceae</taxon>
        <taxon>Paenibacillus</taxon>
    </lineage>
</organism>
<name>A0ABV8JV65_9BACL</name>
<keyword evidence="1" id="KW-0812">Transmembrane</keyword>
<protein>
    <submittedName>
        <fullName evidence="2">Uncharacterized protein</fullName>
    </submittedName>
</protein>
<dbReference type="EMBL" id="JBHSAM010000007">
    <property type="protein sequence ID" value="MFC4098589.1"/>
    <property type="molecule type" value="Genomic_DNA"/>
</dbReference>
<dbReference type="RefSeq" id="WP_377717235.1">
    <property type="nucleotide sequence ID" value="NZ_JBHSAM010000007.1"/>
</dbReference>
<sequence length="207" mass="23484">MRRKRSAIYAIAAVCLVIALGLILYGNRPEARLSPEEMRALRSEYPASAYMPELIEIREPAFKDDVVKRAQTFVEAEVIALPPVLETNVFQIQAYNVYTVKVLRHLRGRTLEEERLDLITSVMVEGAGPILRPGMRIIAGIAKAGEDAGRLAGKYHVSRYSIFYVTNEGYVLSLAGDDYAEEVNGRRAAWFRKWLRRLAPEETQWAR</sequence>